<dbReference type="STRING" id="469383.Cwoe_3609"/>
<reference evidence="3" key="2">
    <citation type="submission" date="2010-01" db="EMBL/GenBank/DDBJ databases">
        <title>The complete genome of Conexibacter woesei DSM 14684.</title>
        <authorList>
            <consortium name="US DOE Joint Genome Institute (JGI-PGF)"/>
            <person name="Lucas S."/>
            <person name="Copeland A."/>
            <person name="Lapidus A."/>
            <person name="Glavina del Rio T."/>
            <person name="Dalin E."/>
            <person name="Tice H."/>
            <person name="Bruce D."/>
            <person name="Goodwin L."/>
            <person name="Pitluck S."/>
            <person name="Kyrpides N."/>
            <person name="Mavromatis K."/>
            <person name="Ivanova N."/>
            <person name="Mikhailova N."/>
            <person name="Chertkov O."/>
            <person name="Brettin T."/>
            <person name="Detter J.C."/>
            <person name="Han C."/>
            <person name="Larimer F."/>
            <person name="Land M."/>
            <person name="Hauser L."/>
            <person name="Markowitz V."/>
            <person name="Cheng J.-F."/>
            <person name="Hugenholtz P."/>
            <person name="Woyke T."/>
            <person name="Wu D."/>
            <person name="Pukall R."/>
            <person name="Steenblock K."/>
            <person name="Schneider S."/>
            <person name="Klenk H.-P."/>
            <person name="Eisen J.A."/>
        </authorList>
    </citation>
    <scope>NUCLEOTIDE SEQUENCE [LARGE SCALE GENOMIC DNA]</scope>
    <source>
        <strain evidence="3">DSM 14684 / CIP 108061 / JCM 11494 / NBRC 100937 / ID131577</strain>
    </source>
</reference>
<dbReference type="KEGG" id="cwo:Cwoe_3609"/>
<keyword evidence="1" id="KW-0812">Transmembrane</keyword>
<dbReference type="RefSeq" id="WP_012935077.1">
    <property type="nucleotide sequence ID" value="NC_013739.1"/>
</dbReference>
<protein>
    <submittedName>
        <fullName evidence="2">Uncharacterized protein</fullName>
    </submittedName>
</protein>
<accession>D3F0G6</accession>
<dbReference type="Proteomes" id="UP000008229">
    <property type="component" value="Chromosome"/>
</dbReference>
<dbReference type="EMBL" id="CP001854">
    <property type="protein sequence ID" value="ADB52026.1"/>
    <property type="molecule type" value="Genomic_DNA"/>
</dbReference>
<reference evidence="2 3" key="1">
    <citation type="journal article" date="2010" name="Stand. Genomic Sci.">
        <title>Complete genome sequence of Conexibacter woesei type strain (ID131577).</title>
        <authorList>
            <person name="Pukall R."/>
            <person name="Lapidus A."/>
            <person name="Glavina Del Rio T."/>
            <person name="Copeland A."/>
            <person name="Tice H."/>
            <person name="Cheng J.-F."/>
            <person name="Lucas S."/>
            <person name="Chen F."/>
            <person name="Nolan M."/>
            <person name="Bruce D."/>
            <person name="Goodwin L."/>
            <person name="Pitluck S."/>
            <person name="Mavromatis K."/>
            <person name="Ivanova N."/>
            <person name="Ovchinnikova G."/>
            <person name="Pati A."/>
            <person name="Chen A."/>
            <person name="Palaniappan K."/>
            <person name="Land M."/>
            <person name="Hauser L."/>
            <person name="Chang Y.-J."/>
            <person name="Jeffries C.D."/>
            <person name="Chain P."/>
            <person name="Meincke L."/>
            <person name="Sims D."/>
            <person name="Brettin T."/>
            <person name="Detter J.C."/>
            <person name="Rohde M."/>
            <person name="Goeker M."/>
            <person name="Bristow J."/>
            <person name="Eisen J.A."/>
            <person name="Markowitz V."/>
            <person name="Kyrpides N.C."/>
            <person name="Klenk H.-P."/>
            <person name="Hugenholtz P."/>
        </authorList>
    </citation>
    <scope>NUCLEOTIDE SEQUENCE [LARGE SCALE GENOMIC DNA]</scope>
    <source>
        <strain evidence="3">DSM 14684 / CIP 108061 / JCM 11494 / NBRC 100937 / ID131577</strain>
    </source>
</reference>
<name>D3F0G6_CONWI</name>
<dbReference type="HOGENOM" id="CLU_3006436_0_0_11"/>
<evidence type="ECO:0000313" key="3">
    <source>
        <dbReference type="Proteomes" id="UP000008229"/>
    </source>
</evidence>
<gene>
    <name evidence="2" type="ordered locus">Cwoe_3609</name>
</gene>
<proteinExistence type="predicted"/>
<evidence type="ECO:0000313" key="2">
    <source>
        <dbReference type="EMBL" id="ADB52026.1"/>
    </source>
</evidence>
<organism evidence="2 3">
    <name type="scientific">Conexibacter woesei (strain DSM 14684 / CCUG 47730 / CIP 108061 / JCM 11494 / NBRC 100937 / ID131577)</name>
    <dbReference type="NCBI Taxonomy" id="469383"/>
    <lineage>
        <taxon>Bacteria</taxon>
        <taxon>Bacillati</taxon>
        <taxon>Actinomycetota</taxon>
        <taxon>Thermoleophilia</taxon>
        <taxon>Solirubrobacterales</taxon>
        <taxon>Conexibacteraceae</taxon>
        <taxon>Conexibacter</taxon>
    </lineage>
</organism>
<sequence>MYYKALGFVVWKLGTRYLRRRYGTAPKKIGAGALVAVGVAGAIVVAQKRLGADSSG</sequence>
<dbReference type="AlphaFoldDB" id="D3F0G6"/>
<keyword evidence="1" id="KW-0472">Membrane</keyword>
<keyword evidence="3" id="KW-1185">Reference proteome</keyword>
<feature type="transmembrane region" description="Helical" evidence="1">
    <location>
        <begin position="29"/>
        <end position="46"/>
    </location>
</feature>
<evidence type="ECO:0000256" key="1">
    <source>
        <dbReference type="SAM" id="Phobius"/>
    </source>
</evidence>
<keyword evidence="1" id="KW-1133">Transmembrane helix</keyword>